<dbReference type="InterPro" id="IPR009057">
    <property type="entry name" value="Homeodomain-like_sf"/>
</dbReference>
<proteinExistence type="predicted"/>
<dbReference type="PROSITE" id="PS50977">
    <property type="entry name" value="HTH_TETR_2"/>
    <property type="match status" value="1"/>
</dbReference>
<accession>A0A382L0U8</accession>
<name>A0A382L0U8_9ZZZZ</name>
<evidence type="ECO:0000259" key="2">
    <source>
        <dbReference type="PROSITE" id="PS50977"/>
    </source>
</evidence>
<reference evidence="3" key="1">
    <citation type="submission" date="2018-05" db="EMBL/GenBank/DDBJ databases">
        <authorList>
            <person name="Lanie J.A."/>
            <person name="Ng W.-L."/>
            <person name="Kazmierczak K.M."/>
            <person name="Andrzejewski T.M."/>
            <person name="Davidsen T.M."/>
            <person name="Wayne K.J."/>
            <person name="Tettelin H."/>
            <person name="Glass J.I."/>
            <person name="Rusch D."/>
            <person name="Podicherti R."/>
            <person name="Tsui H.-C.T."/>
            <person name="Winkler M.E."/>
        </authorList>
    </citation>
    <scope>NUCLEOTIDE SEQUENCE</scope>
</reference>
<dbReference type="SUPFAM" id="SSF48498">
    <property type="entry name" value="Tetracyclin repressor-like, C-terminal domain"/>
    <property type="match status" value="1"/>
</dbReference>
<dbReference type="GO" id="GO:0000976">
    <property type="term" value="F:transcription cis-regulatory region binding"/>
    <property type="evidence" value="ECO:0007669"/>
    <property type="project" value="TreeGrafter"/>
</dbReference>
<keyword evidence="1" id="KW-0238">DNA-binding</keyword>
<gene>
    <name evidence="3" type="ORF">METZ01_LOCUS283432</name>
</gene>
<evidence type="ECO:0000256" key="1">
    <source>
        <dbReference type="ARBA" id="ARBA00023125"/>
    </source>
</evidence>
<dbReference type="Pfam" id="PF00440">
    <property type="entry name" value="TetR_N"/>
    <property type="match status" value="1"/>
</dbReference>
<dbReference type="AlphaFoldDB" id="A0A382L0U8"/>
<dbReference type="EMBL" id="UINC01084181">
    <property type="protein sequence ID" value="SVC30578.1"/>
    <property type="molecule type" value="Genomic_DNA"/>
</dbReference>
<sequence>MARPRDEELDQKIIQSAADEFHQNGYGPMTLASVAKRAGVRPGAVYTRFRDKKEMLVAILEHVSKVAESQTKLRVTDDPYDDLVFAVRETHNSVSALHAFTIPALALMDTDEADEVRDLIRDDMTRNRHMQLIRPALERLKEAGLLSETIDVNYASAMLVGAYFTFRLALDPSKWPTDMPEKLVANLGIVKP</sequence>
<dbReference type="InterPro" id="IPR036271">
    <property type="entry name" value="Tet_transcr_reg_TetR-rel_C_sf"/>
</dbReference>
<organism evidence="3">
    <name type="scientific">marine metagenome</name>
    <dbReference type="NCBI Taxonomy" id="408172"/>
    <lineage>
        <taxon>unclassified sequences</taxon>
        <taxon>metagenomes</taxon>
        <taxon>ecological metagenomes</taxon>
    </lineage>
</organism>
<dbReference type="PANTHER" id="PTHR30055">
    <property type="entry name" value="HTH-TYPE TRANSCRIPTIONAL REGULATOR RUTR"/>
    <property type="match status" value="1"/>
</dbReference>
<dbReference type="PANTHER" id="PTHR30055:SF226">
    <property type="entry name" value="HTH-TYPE TRANSCRIPTIONAL REGULATOR PKSA"/>
    <property type="match status" value="1"/>
</dbReference>
<protein>
    <recommendedName>
        <fullName evidence="2">HTH tetR-type domain-containing protein</fullName>
    </recommendedName>
</protein>
<evidence type="ECO:0000313" key="3">
    <source>
        <dbReference type="EMBL" id="SVC30578.1"/>
    </source>
</evidence>
<feature type="domain" description="HTH tetR-type" evidence="2">
    <location>
        <begin position="7"/>
        <end position="67"/>
    </location>
</feature>
<dbReference type="InterPro" id="IPR050109">
    <property type="entry name" value="HTH-type_TetR-like_transc_reg"/>
</dbReference>
<dbReference type="InterPro" id="IPR001647">
    <property type="entry name" value="HTH_TetR"/>
</dbReference>
<dbReference type="Gene3D" id="1.10.357.10">
    <property type="entry name" value="Tetracycline Repressor, domain 2"/>
    <property type="match status" value="1"/>
</dbReference>
<dbReference type="SUPFAM" id="SSF46689">
    <property type="entry name" value="Homeodomain-like"/>
    <property type="match status" value="1"/>
</dbReference>
<dbReference type="GO" id="GO:0003700">
    <property type="term" value="F:DNA-binding transcription factor activity"/>
    <property type="evidence" value="ECO:0007669"/>
    <property type="project" value="TreeGrafter"/>
</dbReference>
<dbReference type="PRINTS" id="PR00455">
    <property type="entry name" value="HTHTETR"/>
</dbReference>